<dbReference type="InterPro" id="IPR053875">
    <property type="entry name" value="Cytochrom_c_NrfB-like_dom"/>
</dbReference>
<organism evidence="4 5">
    <name type="scientific">Denitratisoma oestradiolicum</name>
    <dbReference type="NCBI Taxonomy" id="311182"/>
    <lineage>
        <taxon>Bacteria</taxon>
        <taxon>Pseudomonadati</taxon>
        <taxon>Pseudomonadota</taxon>
        <taxon>Betaproteobacteria</taxon>
        <taxon>Nitrosomonadales</taxon>
        <taxon>Sterolibacteriaceae</taxon>
        <taxon>Denitratisoma</taxon>
    </lineage>
</organism>
<dbReference type="Gene3D" id="1.10.1130.10">
    <property type="entry name" value="Flavocytochrome C3, Chain A"/>
    <property type="match status" value="2"/>
</dbReference>
<keyword evidence="5" id="KW-1185">Reference proteome</keyword>
<dbReference type="InterPro" id="IPR010177">
    <property type="entry name" value="Paired_CXXCH_1"/>
</dbReference>
<dbReference type="InterPro" id="IPR051829">
    <property type="entry name" value="Multiheme_Cytochr_ET"/>
</dbReference>
<dbReference type="OrthoDB" id="9814800at2"/>
<evidence type="ECO:0000259" key="2">
    <source>
        <dbReference type="Pfam" id="PF09699"/>
    </source>
</evidence>
<dbReference type="Proteomes" id="UP000515733">
    <property type="component" value="Chromosome"/>
</dbReference>
<evidence type="ECO:0000256" key="1">
    <source>
        <dbReference type="ARBA" id="ARBA00022729"/>
    </source>
</evidence>
<evidence type="ECO:0000313" key="4">
    <source>
        <dbReference type="EMBL" id="CAB1367816.1"/>
    </source>
</evidence>
<sequence length="312" mass="34091">MTNASMHKAWRIMVLLIFWALPLSTSAAALAGDTGDYVGEARCAGCHRAEQGNWAHTVHAGIFHLNPADELAARGCEACHGPGARHSQDPADKSAIIAFTHGRGLSSEVQNRQCLQCHQGRQRMFWAGSTHQTRDLACSDCHNPMAKFSSAGLLAKASVSETCFNCHGQQRTEFRKRSHMPLPEGKMSCSDCHNPHGSLTRALLRTDSVNTLCYDCHAEKRGPFLWEHAPVRRDCLSCHLPHGSSHESLLMVARPFLCQQCHANVSHPANLVTAANLPLGAMPDERAANRSCSNCHAQIHGSNHPSGPRLHR</sequence>
<dbReference type="GO" id="GO:0016491">
    <property type="term" value="F:oxidoreductase activity"/>
    <property type="evidence" value="ECO:0007669"/>
    <property type="project" value="TreeGrafter"/>
</dbReference>
<dbReference type="SUPFAM" id="SSF48695">
    <property type="entry name" value="Multiheme cytochromes"/>
    <property type="match status" value="1"/>
</dbReference>
<dbReference type="KEGG" id="doe:DENOEST_0651"/>
<dbReference type="AlphaFoldDB" id="A0A6S6XPK1"/>
<evidence type="ECO:0000313" key="5">
    <source>
        <dbReference type="Proteomes" id="UP000515733"/>
    </source>
</evidence>
<accession>A0A6S6XPK1</accession>
<dbReference type="Pfam" id="PF09699">
    <property type="entry name" value="Paired_CXXCH_1"/>
    <property type="match status" value="2"/>
</dbReference>
<dbReference type="NCBIfam" id="TIGR01905">
    <property type="entry name" value="paired_CXXCH_1"/>
    <property type="match status" value="2"/>
</dbReference>
<feature type="domain" description="Cytochrome c-type protein NrfB-like" evidence="3">
    <location>
        <begin position="76"/>
        <end position="143"/>
    </location>
</feature>
<dbReference type="PANTHER" id="PTHR35038">
    <property type="entry name" value="DISSIMILATORY SULFITE REDUCTASE SIRA"/>
    <property type="match status" value="1"/>
</dbReference>
<protein>
    <submittedName>
        <fullName evidence="4">Cytochrome C family protein</fullName>
    </submittedName>
</protein>
<dbReference type="InterPro" id="IPR020015">
    <property type="entry name" value="Decahaem_cyt-c_DmsE"/>
</dbReference>
<gene>
    <name evidence="4" type="ORF">DENOEST_0651</name>
</gene>
<dbReference type="RefSeq" id="WP_145769946.1">
    <property type="nucleotide sequence ID" value="NZ_NCXS01000004.1"/>
</dbReference>
<keyword evidence="1" id="KW-0732">Signal</keyword>
<dbReference type="PANTHER" id="PTHR35038:SF6">
    <property type="entry name" value="SURFACE LOCALIZED DECAHEME CYTOCHROME C LIPOPROTEIN"/>
    <property type="match status" value="1"/>
</dbReference>
<name>A0A6S6XPK1_9PROT</name>
<proteinExistence type="predicted"/>
<dbReference type="InterPro" id="IPR036280">
    <property type="entry name" value="Multihaem_cyt_sf"/>
</dbReference>
<feature type="domain" description="Doubled CXXCH motif" evidence="2">
    <location>
        <begin position="228"/>
        <end position="265"/>
    </location>
</feature>
<dbReference type="EMBL" id="LR778301">
    <property type="protein sequence ID" value="CAB1367816.1"/>
    <property type="molecule type" value="Genomic_DNA"/>
</dbReference>
<dbReference type="NCBIfam" id="TIGR03508">
    <property type="entry name" value="decahem_SO"/>
    <property type="match status" value="1"/>
</dbReference>
<dbReference type="Gene3D" id="3.90.10.10">
    <property type="entry name" value="Cytochrome C3"/>
    <property type="match status" value="1"/>
</dbReference>
<feature type="domain" description="Doubled CXXCH motif" evidence="2">
    <location>
        <begin position="179"/>
        <end position="221"/>
    </location>
</feature>
<dbReference type="Pfam" id="PF22678">
    <property type="entry name" value="Cytochrom_c_NrfB-like"/>
    <property type="match status" value="1"/>
</dbReference>
<reference evidence="4 5" key="1">
    <citation type="submission" date="2020-03" db="EMBL/GenBank/DDBJ databases">
        <authorList>
            <consortium name="Genoscope - CEA"/>
            <person name="William W."/>
        </authorList>
    </citation>
    <scope>NUCLEOTIDE SEQUENCE [LARGE SCALE GENOMIC DNA]</scope>
    <source>
        <strain evidence="5">DSM 16959</strain>
    </source>
</reference>
<evidence type="ECO:0000259" key="3">
    <source>
        <dbReference type="Pfam" id="PF22678"/>
    </source>
</evidence>